<dbReference type="EMBL" id="AATQ01000002">
    <property type="protein sequence ID" value="EAU48207.1"/>
    <property type="molecule type" value="Genomic_DNA"/>
</dbReference>
<dbReference type="SUPFAM" id="SSF159270">
    <property type="entry name" value="YmcC-like"/>
    <property type="match status" value="1"/>
</dbReference>
<protein>
    <recommendedName>
        <fullName evidence="3">Lipoprotein</fullName>
    </recommendedName>
</protein>
<gene>
    <name evidence="1" type="ORF">R2601_14615</name>
</gene>
<dbReference type="InterPro" id="IPR021308">
    <property type="entry name" value="GfcB"/>
</dbReference>
<accession>Q0FVB9</accession>
<dbReference type="OrthoDB" id="6237231at2"/>
<sequence>MNLRTTLPRIGLLALASVLTGCSNDPYFEFPVQSIVPTSLRQQEANGEITPQAIVQTLSATDLPVAFLGVPDRGSQALLIRIEQNGPYETFANPDRQSVTMRHGMITGTRGLSGDLMSTEEEALLDLIRARRAGQVSYIQRYLTPEDVTEVVTYRCGVEPDATVDVSIGLVQDRATEMVAACESPDGPPFVDYYKVSGSGEILASRQWLGENLGYVAMQMLQR</sequence>
<dbReference type="Gene3D" id="2.40.360.10">
    <property type="entry name" value="YmcC-like"/>
    <property type="match status" value="1"/>
</dbReference>
<evidence type="ECO:0000313" key="2">
    <source>
        <dbReference type="Proteomes" id="UP000006230"/>
    </source>
</evidence>
<dbReference type="Proteomes" id="UP000006230">
    <property type="component" value="Unassembled WGS sequence"/>
</dbReference>
<dbReference type="AlphaFoldDB" id="Q0FVB9"/>
<dbReference type="STRING" id="314265.R2601_14615"/>
<dbReference type="HOGENOM" id="CLU_099032_0_0_5"/>
<dbReference type="PROSITE" id="PS51257">
    <property type="entry name" value="PROKAR_LIPOPROTEIN"/>
    <property type="match status" value="1"/>
</dbReference>
<evidence type="ECO:0008006" key="3">
    <source>
        <dbReference type="Google" id="ProtNLM"/>
    </source>
</evidence>
<keyword evidence="2" id="KW-1185">Reference proteome</keyword>
<organism evidence="1 2">
    <name type="scientific">Salipiger bermudensis (strain DSM 26914 / JCM 13377 / KCTC 12554 / HTCC2601)</name>
    <name type="common">Pelagibaca bermudensis</name>
    <dbReference type="NCBI Taxonomy" id="314265"/>
    <lineage>
        <taxon>Bacteria</taxon>
        <taxon>Pseudomonadati</taxon>
        <taxon>Pseudomonadota</taxon>
        <taxon>Alphaproteobacteria</taxon>
        <taxon>Rhodobacterales</taxon>
        <taxon>Roseobacteraceae</taxon>
        <taxon>Salipiger</taxon>
    </lineage>
</organism>
<proteinExistence type="predicted"/>
<comment type="caution">
    <text evidence="1">The sequence shown here is derived from an EMBL/GenBank/DDBJ whole genome shotgun (WGS) entry which is preliminary data.</text>
</comment>
<name>Q0FVB9_SALBH</name>
<dbReference type="eggNOG" id="ENOG5030D2E">
    <property type="taxonomic scope" value="Bacteria"/>
</dbReference>
<dbReference type="InterPro" id="IPR023373">
    <property type="entry name" value="YmcC_sf"/>
</dbReference>
<evidence type="ECO:0000313" key="1">
    <source>
        <dbReference type="EMBL" id="EAU48207.1"/>
    </source>
</evidence>
<reference evidence="1 2" key="1">
    <citation type="journal article" date="2010" name="J. Bacteriol.">
        <title>Genome sequences of Pelagibaca bermudensis HTCC2601T and Maritimibacter alkaliphilus HTCC2654T, the type strains of two marine Roseobacter genera.</title>
        <authorList>
            <person name="Thrash J.C."/>
            <person name="Cho J.C."/>
            <person name="Ferriera S."/>
            <person name="Johnson J."/>
            <person name="Vergin K.L."/>
            <person name="Giovannoni S.J."/>
        </authorList>
    </citation>
    <scope>NUCLEOTIDE SEQUENCE [LARGE SCALE GENOMIC DNA]</scope>
    <source>
        <strain evidence="2">DSM 26914 / JCM 13377 / KCTC 12554 / HTCC2601</strain>
    </source>
</reference>
<dbReference type="Pfam" id="PF11102">
    <property type="entry name" value="YjbF"/>
    <property type="match status" value="1"/>
</dbReference>